<keyword evidence="5" id="KW-0812">Transmembrane</keyword>
<evidence type="ECO:0000256" key="4">
    <source>
        <dbReference type="ARBA" id="ARBA00023157"/>
    </source>
</evidence>
<evidence type="ECO:0000256" key="6">
    <source>
        <dbReference type="SAM" id="SignalP"/>
    </source>
</evidence>
<protein>
    <recommendedName>
        <fullName evidence="7">Fucolectin tachylectin-4 pentraxin-1 domain-containing protein</fullName>
    </recommendedName>
</protein>
<keyword evidence="1" id="KW-0245">EGF-like domain</keyword>
<keyword evidence="5" id="KW-0472">Membrane</keyword>
<dbReference type="Pfam" id="PF22633">
    <property type="entry name" value="F5_F8_type_C_2"/>
    <property type="match status" value="1"/>
</dbReference>
<keyword evidence="6" id="KW-0732">Signal</keyword>
<feature type="transmembrane region" description="Helical" evidence="5">
    <location>
        <begin position="629"/>
        <end position="648"/>
    </location>
</feature>
<dbReference type="PANTHER" id="PTHR24043:SF8">
    <property type="entry name" value="EGF-LIKE DOMAIN-CONTAINING PROTEIN"/>
    <property type="match status" value="1"/>
</dbReference>
<keyword evidence="4" id="KW-1015">Disulfide bond</keyword>
<dbReference type="SUPFAM" id="SSF49785">
    <property type="entry name" value="Galactose-binding domain-like"/>
    <property type="match status" value="1"/>
</dbReference>
<feature type="domain" description="Fucolectin tachylectin-4 pentraxin-1" evidence="7">
    <location>
        <begin position="242"/>
        <end position="395"/>
    </location>
</feature>
<evidence type="ECO:0000256" key="1">
    <source>
        <dbReference type="ARBA" id="ARBA00022536"/>
    </source>
</evidence>
<evidence type="ECO:0000259" key="7">
    <source>
        <dbReference type="SMART" id="SM00607"/>
    </source>
</evidence>
<dbReference type="InterPro" id="IPR008979">
    <property type="entry name" value="Galactose-bd-like_sf"/>
</dbReference>
<dbReference type="SMART" id="SM00607">
    <property type="entry name" value="FTP"/>
    <property type="match status" value="1"/>
</dbReference>
<evidence type="ECO:0000313" key="8">
    <source>
        <dbReference type="EMBL" id="KOF93252.1"/>
    </source>
</evidence>
<accession>A0A0L8HVM8</accession>
<keyword evidence="3" id="KW-0106">Calcium</keyword>
<dbReference type="GO" id="GO:0046872">
    <property type="term" value="F:metal ion binding"/>
    <property type="evidence" value="ECO:0007669"/>
    <property type="project" value="UniProtKB-KW"/>
</dbReference>
<sequence>MPSFIVGCVLFSLTWQSSFAYCYQKIGIGTCVTDQENIKDLCLEKCSRTHPSCHGLIDRFGTLEKYRCHCKKLGDCNFHRNGTCGGGGCLPGYRGITCQIRLYHHFLAVVNPGTIFSDSSMKCDPLPLNLKLNYEYRIHTIILHSLKSLPQIDGTDFKCDVGAKLVKCTGDTFTNRLKISSDTPNQCVTRIELEGCPPTLYGATCTSVCYCKKNGWCHQWTGFCKDGCEEGHVGSDCQDTSYENIALGRLASQSSTYGHNLTRLFSHEGKCTQKIAPMYGSYAVDGTYDPSYEHHTCTSTLNVRNNWWQVKLDRVYNLTQFRIYNRNTQKSRFKDFRVLVNSGPNGSFVKAHQSSSTEHTKDIIYIRLKKPIQGDILKIEGPHAMLTLCEVEIIKCKHGYHGYLCTKHCSSLCVNNDCSDSDGRCTSACLDGYSWNRSKRDCKECTPGKYGTHCDGKCNCRKKDICDRVTGICPRGCPPGFRSATCQKACRKGTYGDECRKRCHCIDSSCNPENGHCAHGCEAGYLGESCQEFCKEGTYGINCTKTCNCADDDACNPMHGACPRGCFPGYGGSGCQDECAAGTYGDSCSGVCNCLDKAPCNIINGTCSNGCEITHTGADCQTPTHIIEIIIAIGILVSLVLIAVCICCW</sequence>
<dbReference type="InterPro" id="IPR006585">
    <property type="entry name" value="FTP1"/>
</dbReference>
<dbReference type="GO" id="GO:0005044">
    <property type="term" value="F:scavenger receptor activity"/>
    <property type="evidence" value="ECO:0007669"/>
    <property type="project" value="InterPro"/>
</dbReference>
<keyword evidence="5" id="KW-1133">Transmembrane helix</keyword>
<feature type="signal peptide" evidence="6">
    <location>
        <begin position="1"/>
        <end position="20"/>
    </location>
</feature>
<dbReference type="Gene3D" id="2.170.300.10">
    <property type="entry name" value="Tie2 ligand-binding domain superfamily"/>
    <property type="match status" value="2"/>
</dbReference>
<dbReference type="OrthoDB" id="6043889at2759"/>
<dbReference type="Gene3D" id="2.60.120.260">
    <property type="entry name" value="Galactose-binding domain-like"/>
    <property type="match status" value="1"/>
</dbReference>
<evidence type="ECO:0000256" key="2">
    <source>
        <dbReference type="ARBA" id="ARBA00022723"/>
    </source>
</evidence>
<dbReference type="AlphaFoldDB" id="A0A0L8HVM8"/>
<keyword evidence="2" id="KW-0479">Metal-binding</keyword>
<proteinExistence type="predicted"/>
<name>A0A0L8HVM8_OCTBM</name>
<dbReference type="InterPro" id="IPR042635">
    <property type="entry name" value="MEGF10/SREC1/2-like"/>
</dbReference>
<feature type="chain" id="PRO_5005583976" description="Fucolectin tachylectin-4 pentraxin-1 domain-containing protein" evidence="6">
    <location>
        <begin position="21"/>
        <end position="649"/>
    </location>
</feature>
<organism evidence="8">
    <name type="scientific">Octopus bimaculoides</name>
    <name type="common">California two-spotted octopus</name>
    <dbReference type="NCBI Taxonomy" id="37653"/>
    <lineage>
        <taxon>Eukaryota</taxon>
        <taxon>Metazoa</taxon>
        <taxon>Spiralia</taxon>
        <taxon>Lophotrochozoa</taxon>
        <taxon>Mollusca</taxon>
        <taxon>Cephalopoda</taxon>
        <taxon>Coleoidea</taxon>
        <taxon>Octopodiformes</taxon>
        <taxon>Octopoda</taxon>
        <taxon>Incirrata</taxon>
        <taxon>Octopodidae</taxon>
        <taxon>Octopus</taxon>
    </lineage>
</organism>
<evidence type="ECO:0000256" key="3">
    <source>
        <dbReference type="ARBA" id="ARBA00022837"/>
    </source>
</evidence>
<dbReference type="EMBL" id="KQ417209">
    <property type="protein sequence ID" value="KOF93252.1"/>
    <property type="molecule type" value="Genomic_DNA"/>
</dbReference>
<evidence type="ECO:0000256" key="5">
    <source>
        <dbReference type="SAM" id="Phobius"/>
    </source>
</evidence>
<dbReference type="PANTHER" id="PTHR24043">
    <property type="entry name" value="SCAVENGER RECEPTOR CLASS F"/>
    <property type="match status" value="1"/>
</dbReference>
<gene>
    <name evidence="8" type="ORF">OCBIM_22004843mg</name>
</gene>
<reference evidence="8" key="1">
    <citation type="submission" date="2015-07" db="EMBL/GenBank/DDBJ databases">
        <title>MeaNS - Measles Nucleotide Surveillance Program.</title>
        <authorList>
            <person name="Tran T."/>
            <person name="Druce J."/>
        </authorList>
    </citation>
    <scope>NUCLEOTIDE SEQUENCE</scope>
    <source>
        <strain evidence="8">UCB-OBI-ISO-001</strain>
        <tissue evidence="8">Gonad</tissue>
    </source>
</reference>